<feature type="compositionally biased region" description="Basic and acidic residues" evidence="1">
    <location>
        <begin position="1"/>
        <end position="19"/>
    </location>
</feature>
<gene>
    <name evidence="3" type="ORF">HDK90DRAFT_7126</name>
</gene>
<sequence>METTTENRENTPRLSEDRATMQMRWPTKKILSFGGSGLIHQVSEERVIKVPKLQENNSEIQKFHNDSIRHQFRNEAPVLERIGSHPHIIQFFGILKTGDEVDEIELAFANQGDLQDWFLKKRAACS</sequence>
<dbReference type="SUPFAM" id="SSF56112">
    <property type="entry name" value="Protein kinase-like (PK-like)"/>
    <property type="match status" value="1"/>
</dbReference>
<keyword evidence="4" id="KW-1185">Reference proteome</keyword>
<dbReference type="Gene3D" id="1.10.510.10">
    <property type="entry name" value="Transferase(Phosphotransferase) domain 1"/>
    <property type="match status" value="1"/>
</dbReference>
<dbReference type="InterPro" id="IPR011009">
    <property type="entry name" value="Kinase-like_dom_sf"/>
</dbReference>
<evidence type="ECO:0000259" key="2">
    <source>
        <dbReference type="PROSITE" id="PS50011"/>
    </source>
</evidence>
<evidence type="ECO:0000313" key="4">
    <source>
        <dbReference type="Proteomes" id="UP001492380"/>
    </source>
</evidence>
<dbReference type="Proteomes" id="UP001492380">
    <property type="component" value="Unassembled WGS sequence"/>
</dbReference>
<feature type="region of interest" description="Disordered" evidence="1">
    <location>
        <begin position="1"/>
        <end position="21"/>
    </location>
</feature>
<evidence type="ECO:0000313" key="3">
    <source>
        <dbReference type="EMBL" id="KAK8246289.1"/>
    </source>
</evidence>
<dbReference type="EMBL" id="JBBWRZ010000001">
    <property type="protein sequence ID" value="KAK8246289.1"/>
    <property type="molecule type" value="Genomic_DNA"/>
</dbReference>
<accession>A0ABR1Z1M1</accession>
<name>A0ABR1Z1M1_9PEZI</name>
<dbReference type="PROSITE" id="PS50011">
    <property type="entry name" value="PROTEIN_KINASE_DOM"/>
    <property type="match status" value="1"/>
</dbReference>
<comment type="caution">
    <text evidence="3">The sequence shown here is derived from an EMBL/GenBank/DDBJ whole genome shotgun (WGS) entry which is preliminary data.</text>
</comment>
<protein>
    <recommendedName>
        <fullName evidence="2">Protein kinase domain-containing protein</fullName>
    </recommendedName>
</protein>
<evidence type="ECO:0000256" key="1">
    <source>
        <dbReference type="SAM" id="MobiDB-lite"/>
    </source>
</evidence>
<dbReference type="InterPro" id="IPR000719">
    <property type="entry name" value="Prot_kinase_dom"/>
</dbReference>
<feature type="domain" description="Protein kinase" evidence="2">
    <location>
        <begin position="25"/>
        <end position="126"/>
    </location>
</feature>
<organism evidence="3 4">
    <name type="scientific">Phyllosticta capitalensis</name>
    <dbReference type="NCBI Taxonomy" id="121624"/>
    <lineage>
        <taxon>Eukaryota</taxon>
        <taxon>Fungi</taxon>
        <taxon>Dikarya</taxon>
        <taxon>Ascomycota</taxon>
        <taxon>Pezizomycotina</taxon>
        <taxon>Dothideomycetes</taxon>
        <taxon>Dothideomycetes incertae sedis</taxon>
        <taxon>Botryosphaeriales</taxon>
        <taxon>Phyllostictaceae</taxon>
        <taxon>Phyllosticta</taxon>
    </lineage>
</organism>
<proteinExistence type="predicted"/>
<reference evidence="3 4" key="1">
    <citation type="submission" date="2024-04" db="EMBL/GenBank/DDBJ databases">
        <title>Phyllosticta paracitricarpa is synonymous to the EU quarantine fungus P. citricarpa based on phylogenomic analyses.</title>
        <authorList>
            <consortium name="Lawrence Berkeley National Laboratory"/>
            <person name="Van Ingen-Buijs V.A."/>
            <person name="Van Westerhoven A.C."/>
            <person name="Haridas S."/>
            <person name="Skiadas P."/>
            <person name="Martin F."/>
            <person name="Groenewald J.Z."/>
            <person name="Crous P.W."/>
            <person name="Seidl M.F."/>
        </authorList>
    </citation>
    <scope>NUCLEOTIDE SEQUENCE [LARGE SCALE GENOMIC DNA]</scope>
    <source>
        <strain evidence="3 4">CBS 123374</strain>
    </source>
</reference>